<dbReference type="InterPro" id="IPR019960">
    <property type="entry name" value="T1SS_VCA0849"/>
</dbReference>
<reference evidence="4 5" key="1">
    <citation type="journal article" date="2015" name="Int. J. Syst. Evol. Microbiol.">
        <title>Gemmobacter intermedius sp. nov., isolated from a white stork (Ciconia ciconia).</title>
        <authorList>
            <person name="Kampfer P."/>
            <person name="Jerzak L."/>
            <person name="Wilharm G."/>
            <person name="Golke J."/>
            <person name="Busse H.J."/>
            <person name="Glaeser S.P."/>
        </authorList>
    </citation>
    <scope>NUCLEOTIDE SEQUENCE [LARGE SCALE GENOMIC DNA]</scope>
    <source>
        <strain evidence="4 5">119/4</strain>
    </source>
</reference>
<gene>
    <name evidence="4" type="ORF">EP867_18045</name>
</gene>
<organism evidence="4 5">
    <name type="scientific">Falsigemmobacter intermedius</name>
    <dbReference type="NCBI Taxonomy" id="1553448"/>
    <lineage>
        <taxon>Bacteria</taxon>
        <taxon>Pseudomonadati</taxon>
        <taxon>Pseudomonadota</taxon>
        <taxon>Alphaproteobacteria</taxon>
        <taxon>Rhodobacterales</taxon>
        <taxon>Paracoccaceae</taxon>
        <taxon>Falsigemmobacter</taxon>
    </lineage>
</organism>
<dbReference type="NCBIfam" id="TIGR03661">
    <property type="entry name" value="T1SS_VCA0849"/>
    <property type="match status" value="1"/>
</dbReference>
<evidence type="ECO:0000256" key="2">
    <source>
        <dbReference type="ARBA" id="ARBA00022525"/>
    </source>
</evidence>
<evidence type="ECO:0000256" key="3">
    <source>
        <dbReference type="SAM" id="MobiDB-lite"/>
    </source>
</evidence>
<feature type="compositionally biased region" description="Polar residues" evidence="3">
    <location>
        <begin position="31"/>
        <end position="40"/>
    </location>
</feature>
<dbReference type="InterPro" id="IPR018511">
    <property type="entry name" value="Hemolysin-typ_Ca-bd_CS"/>
</dbReference>
<keyword evidence="5" id="KW-1185">Reference proteome</keyword>
<comment type="caution">
    <text evidence="4">The sequence shown here is derived from an EMBL/GenBank/DDBJ whole genome shotgun (WGS) entry which is preliminary data.</text>
</comment>
<dbReference type="InterPro" id="IPR050557">
    <property type="entry name" value="RTX_toxin/Mannuronan_C5-epim"/>
</dbReference>
<protein>
    <submittedName>
        <fullName evidence="4">Type I secretion C-terminal target domain-containing protein</fullName>
    </submittedName>
</protein>
<dbReference type="RefSeq" id="WP_128490853.1">
    <property type="nucleotide sequence ID" value="NZ_SBLC01000060.1"/>
</dbReference>
<dbReference type="InterPro" id="IPR011049">
    <property type="entry name" value="Serralysin-like_metalloprot_C"/>
</dbReference>
<name>A0A451GGR3_9RHOB</name>
<comment type="subcellular location">
    <subcellularLocation>
        <location evidence="1">Secreted</location>
    </subcellularLocation>
</comment>
<evidence type="ECO:0000256" key="1">
    <source>
        <dbReference type="ARBA" id="ARBA00004613"/>
    </source>
</evidence>
<dbReference type="EMBL" id="SBLC01000060">
    <property type="protein sequence ID" value="RWY36404.1"/>
    <property type="molecule type" value="Genomic_DNA"/>
</dbReference>
<dbReference type="Pfam" id="PF00353">
    <property type="entry name" value="HemolysinCabind"/>
    <property type="match status" value="3"/>
</dbReference>
<proteinExistence type="predicted"/>
<keyword evidence="2" id="KW-0964">Secreted</keyword>
<evidence type="ECO:0000313" key="5">
    <source>
        <dbReference type="Proteomes" id="UP000287168"/>
    </source>
</evidence>
<accession>A0A451GGR3</accession>
<feature type="region of interest" description="Disordered" evidence="3">
    <location>
        <begin position="23"/>
        <end position="47"/>
    </location>
</feature>
<dbReference type="GO" id="GO:0005509">
    <property type="term" value="F:calcium ion binding"/>
    <property type="evidence" value="ECO:0007669"/>
    <property type="project" value="InterPro"/>
</dbReference>
<evidence type="ECO:0000313" key="4">
    <source>
        <dbReference type="EMBL" id="RWY36404.1"/>
    </source>
</evidence>
<dbReference type="Proteomes" id="UP000287168">
    <property type="component" value="Unassembled WGS sequence"/>
</dbReference>
<sequence>SPVINTVPDTTAPLLQSAETSLSESGVELNPISTTGSMQLSDGSGSGVASVAATGPAGLSSGGQLLVWDAGVFSGDTFTLTGSADGQVVAVLTVTTAGAYSLTLSQPLDHPVVGAADTLSVDFAVTATDASGNTSAPASLSIGLVDGLPQASAPALFAVTSPTTVPITGSMVDTFGADGAGRVSQISLDGIVFSYDGAGAPVVTGSSDLVPSSSFYSFDAPTDTLTVGTIRGETFAINMATGSYSYDATGVSLIAAETQQAPTVALGESNSLLDLVSLEALGLLDFSEQQAFQAVDPNNNITSVTISLTAIDISLGAAFQASSALATEFGLQVDNSNDLGILDFSASITISAIGGGPIDNQRLNEFLGTVYFSDALFIGLGSTFAISAQDSTGFSDTESRSDLLSLSLLSNNSPTYLTEGGIGADSLVGGAGEDRIYGYEGNDTISGLGGSDILRGGAGNDSLNGGDGLDILSGGIGNDTMSGGTGIDLFLWEKGDGATTGSPAVDTITDFDARPVPNGGDILDLSGLLIGEGKIGSTSLNLTNYLHFAYDPAGTGATVVSISTTGGFLGGFATGAVDQEIRLEGVNLVGDAASMTAVIEALLANGNLVVDEATQATSVLGGTTVVNGVIVDAEGDSAATSVTFDGSGMTLPPADPLVPNNVAPEVQVGSNALLSILGLDALGVVLLGQQHLTAADANGNLRSVTLRYSPLISVDLVPLELAGSQALAAELGLKLEVVNNPGLLGLVAPSSTLQITALNGGNIDNLAINELLATVQIANAATLLGLNVDLNAAVLDNLSITATDSSGATATDTIGRLLDANALNTLLGDSLPYQEGDSDSETMTGTAAADRLYSYAGDDTLQGNGGADILRAGDGDDLILIADDGFVLLDGGTGLDILQVAGGTAIDLTGPTRATSIETIDLGAGDAGSSLTLDEETVLALTDAPDLLRITGDSADSVTALGAVAGGVSGGFQLYTLGGATFEVEEAVTVFTT</sequence>
<dbReference type="GO" id="GO:0005576">
    <property type="term" value="C:extracellular region"/>
    <property type="evidence" value="ECO:0007669"/>
    <property type="project" value="UniProtKB-SubCell"/>
</dbReference>
<dbReference type="PANTHER" id="PTHR38340:SF1">
    <property type="entry name" value="S-LAYER PROTEIN"/>
    <property type="match status" value="1"/>
</dbReference>
<dbReference type="InterPro" id="IPR001343">
    <property type="entry name" value="Hemolysn_Ca-bd"/>
</dbReference>
<dbReference type="PRINTS" id="PR00313">
    <property type="entry name" value="CABNDNGRPT"/>
</dbReference>
<dbReference type="PANTHER" id="PTHR38340">
    <property type="entry name" value="S-LAYER PROTEIN"/>
    <property type="match status" value="1"/>
</dbReference>
<dbReference type="PROSITE" id="PS00330">
    <property type="entry name" value="HEMOLYSIN_CALCIUM"/>
    <property type="match status" value="2"/>
</dbReference>
<dbReference type="OrthoDB" id="9342475at2"/>
<dbReference type="AlphaFoldDB" id="A0A451GGR3"/>
<dbReference type="Gene3D" id="2.150.10.10">
    <property type="entry name" value="Serralysin-like metalloprotease, C-terminal"/>
    <property type="match status" value="2"/>
</dbReference>
<dbReference type="SUPFAM" id="SSF51120">
    <property type="entry name" value="beta-Roll"/>
    <property type="match status" value="2"/>
</dbReference>
<feature type="non-terminal residue" evidence="4">
    <location>
        <position position="1"/>
    </location>
</feature>